<organism evidence="5 6">
    <name type="scientific">Vibrio proteolyticus NBRC 13287</name>
    <dbReference type="NCBI Taxonomy" id="1219065"/>
    <lineage>
        <taxon>Bacteria</taxon>
        <taxon>Pseudomonadati</taxon>
        <taxon>Pseudomonadota</taxon>
        <taxon>Gammaproteobacteria</taxon>
        <taxon>Vibrionales</taxon>
        <taxon>Vibrionaceae</taxon>
        <taxon>Vibrio</taxon>
    </lineage>
</organism>
<dbReference type="GO" id="GO:0003700">
    <property type="term" value="F:DNA-binding transcription factor activity"/>
    <property type="evidence" value="ECO:0007669"/>
    <property type="project" value="InterPro"/>
</dbReference>
<dbReference type="InterPro" id="IPR009057">
    <property type="entry name" value="Homeodomain-like_sf"/>
</dbReference>
<dbReference type="InterPro" id="IPR018060">
    <property type="entry name" value="HTH_AraC"/>
</dbReference>
<evidence type="ECO:0000313" key="5">
    <source>
        <dbReference type="EMBL" id="GAD66274.1"/>
    </source>
</evidence>
<evidence type="ECO:0000259" key="4">
    <source>
        <dbReference type="PROSITE" id="PS01124"/>
    </source>
</evidence>
<dbReference type="PANTHER" id="PTHR43280:SF27">
    <property type="entry name" value="TRANSCRIPTIONAL REGULATOR MTLR"/>
    <property type="match status" value="1"/>
</dbReference>
<dbReference type="InterPro" id="IPR037923">
    <property type="entry name" value="HTH-like"/>
</dbReference>
<dbReference type="STRING" id="1219065.VPR01S_03_01840"/>
<dbReference type="eggNOG" id="COG2207">
    <property type="taxonomic scope" value="Bacteria"/>
</dbReference>
<evidence type="ECO:0000313" key="6">
    <source>
        <dbReference type="Proteomes" id="UP000016570"/>
    </source>
</evidence>
<name>U3B8W5_VIBPR</name>
<dbReference type="InterPro" id="IPR018062">
    <property type="entry name" value="HTH_AraC-typ_CS"/>
</dbReference>
<dbReference type="SMART" id="SM00342">
    <property type="entry name" value="HTH_ARAC"/>
    <property type="match status" value="1"/>
</dbReference>
<dbReference type="Pfam" id="PF12833">
    <property type="entry name" value="HTH_18"/>
    <property type="match status" value="1"/>
</dbReference>
<dbReference type="PANTHER" id="PTHR43280">
    <property type="entry name" value="ARAC-FAMILY TRANSCRIPTIONAL REGULATOR"/>
    <property type="match status" value="1"/>
</dbReference>
<dbReference type="CDD" id="cd06976">
    <property type="entry name" value="cupin_MtlR-like_N"/>
    <property type="match status" value="1"/>
</dbReference>
<proteinExistence type="predicted"/>
<accession>U3B8W5</accession>
<dbReference type="SUPFAM" id="SSF46689">
    <property type="entry name" value="Homeodomain-like"/>
    <property type="match status" value="2"/>
</dbReference>
<gene>
    <name evidence="5" type="ORF">VPR01S_03_01840</name>
</gene>
<keyword evidence="1" id="KW-0805">Transcription regulation</keyword>
<keyword evidence="2" id="KW-0238">DNA-binding</keyword>
<feature type="domain" description="HTH araC/xylS-type" evidence="4">
    <location>
        <begin position="186"/>
        <end position="284"/>
    </location>
</feature>
<reference evidence="5 6" key="1">
    <citation type="submission" date="2013-09" db="EMBL/GenBank/DDBJ databases">
        <title>Whole genome shotgun sequence of Vibrio proteolyticus NBRC 13287.</title>
        <authorList>
            <person name="Isaki S."/>
            <person name="Hosoyama A."/>
            <person name="Numata M."/>
            <person name="Hashimoto M."/>
            <person name="Hosoyama Y."/>
            <person name="Tsuchikane K."/>
            <person name="Noguchi M."/>
            <person name="Hirakata S."/>
            <person name="Ichikawa N."/>
            <person name="Ohji S."/>
            <person name="Yamazoe A."/>
            <person name="Fujita N."/>
        </authorList>
    </citation>
    <scope>NUCLEOTIDE SEQUENCE [LARGE SCALE GENOMIC DNA]</scope>
    <source>
        <strain evidence="5 6">NBRC 13287</strain>
    </source>
</reference>
<dbReference type="Gene3D" id="1.10.10.60">
    <property type="entry name" value="Homeodomain-like"/>
    <property type="match status" value="2"/>
</dbReference>
<sequence>MKAQFEKVAYANDSSWRLLIRRLEAIPFEWHFHPEYELTLTLNSCGERYIGDQITAYGDADLTLLGPNIPHTWQSNRVLDAEHPHTVYVLWFDQQWVNAVCQLFPEYRALQRLTTDASRGLHFPPQLVNELLPHFIALESASSARRLTLLLQILDALSHCGEYELLCSGQEGTMVESDQREQRQLSLLLEQIHEGYTESLLLEDLAQVVAMSESTLTRFFRRMMGMGVNQYITQVRLGKACSLLIRSDWPVSVIAQQSGFVNQANFNRLFKKYKQMTPGGFRRKFRASSYEKRR</sequence>
<dbReference type="PROSITE" id="PS00041">
    <property type="entry name" value="HTH_ARAC_FAMILY_1"/>
    <property type="match status" value="1"/>
</dbReference>
<keyword evidence="3" id="KW-0804">Transcription</keyword>
<dbReference type="EMBL" id="BATJ01000003">
    <property type="protein sequence ID" value="GAD66274.1"/>
    <property type="molecule type" value="Genomic_DNA"/>
</dbReference>
<dbReference type="Proteomes" id="UP000016570">
    <property type="component" value="Unassembled WGS sequence"/>
</dbReference>
<evidence type="ECO:0000256" key="2">
    <source>
        <dbReference type="ARBA" id="ARBA00023125"/>
    </source>
</evidence>
<dbReference type="PROSITE" id="PS01124">
    <property type="entry name" value="HTH_ARAC_FAMILY_2"/>
    <property type="match status" value="1"/>
</dbReference>
<evidence type="ECO:0000256" key="1">
    <source>
        <dbReference type="ARBA" id="ARBA00023015"/>
    </source>
</evidence>
<keyword evidence="6" id="KW-1185">Reference proteome</keyword>
<dbReference type="AlphaFoldDB" id="U3B8W5"/>
<comment type="caution">
    <text evidence="5">The sequence shown here is derived from an EMBL/GenBank/DDBJ whole genome shotgun (WGS) entry which is preliminary data.</text>
</comment>
<dbReference type="SUPFAM" id="SSF51215">
    <property type="entry name" value="Regulatory protein AraC"/>
    <property type="match status" value="1"/>
</dbReference>
<evidence type="ECO:0000256" key="3">
    <source>
        <dbReference type="ARBA" id="ARBA00023163"/>
    </source>
</evidence>
<dbReference type="RefSeq" id="WP_021704264.1">
    <property type="nucleotide sequence ID" value="NZ_BATJ01000003.1"/>
</dbReference>
<dbReference type="GO" id="GO:0043565">
    <property type="term" value="F:sequence-specific DNA binding"/>
    <property type="evidence" value="ECO:0007669"/>
    <property type="project" value="InterPro"/>
</dbReference>
<protein>
    <submittedName>
        <fullName evidence="5">Putative AraC family transcriptional regulator</fullName>
    </submittedName>
</protein>